<evidence type="ECO:0008006" key="4">
    <source>
        <dbReference type="Google" id="ProtNLM"/>
    </source>
</evidence>
<evidence type="ECO:0000313" key="2">
    <source>
        <dbReference type="EMBL" id="ALJ91937.1"/>
    </source>
</evidence>
<dbReference type="Proteomes" id="UP000058660">
    <property type="component" value="Chromosome"/>
</dbReference>
<gene>
    <name evidence="2" type="ORF">TO73_2127</name>
</gene>
<keyword evidence="1" id="KW-1133">Transmembrane helix</keyword>
<protein>
    <recommendedName>
        <fullName evidence="4">YvrJ protein family protein</fullName>
    </recommendedName>
</protein>
<evidence type="ECO:0000256" key="1">
    <source>
        <dbReference type="SAM" id="Phobius"/>
    </source>
</evidence>
<organism evidence="2 3">
    <name type="scientific">Thermus aquaticus (strain ATCC BAA-2747 / Y51MC23)</name>
    <dbReference type="NCBI Taxonomy" id="498848"/>
    <lineage>
        <taxon>Bacteria</taxon>
        <taxon>Thermotogati</taxon>
        <taxon>Deinococcota</taxon>
        <taxon>Deinococci</taxon>
        <taxon>Thermales</taxon>
        <taxon>Thermaceae</taxon>
        <taxon>Thermus</taxon>
    </lineage>
</organism>
<evidence type="ECO:0000313" key="3">
    <source>
        <dbReference type="Proteomes" id="UP000058660"/>
    </source>
</evidence>
<dbReference type="EMBL" id="CP010822">
    <property type="protein sequence ID" value="ALJ91937.1"/>
    <property type="molecule type" value="Genomic_DNA"/>
</dbReference>
<dbReference type="Pfam" id="PF14110">
    <property type="entry name" value="DUF4282"/>
    <property type="match status" value="1"/>
</dbReference>
<feature type="transmembrane region" description="Helical" evidence="1">
    <location>
        <begin position="6"/>
        <end position="27"/>
    </location>
</feature>
<reference evidence="3" key="1">
    <citation type="journal article" date="2015" name="PLoS ONE">
        <title>Complete Genome Sequence of Thermus aquaticus Y51MC23.</title>
        <authorList>
            <person name="Brumm P.J."/>
            <person name="Monsma S."/>
            <person name="Keough B."/>
            <person name="Jasinovica S."/>
            <person name="Ferguson E."/>
            <person name="Schoenfeld T."/>
            <person name="Lodes M."/>
            <person name="Mead D.A."/>
        </authorList>
    </citation>
    <scope>NUCLEOTIDE SEQUENCE [LARGE SCALE GENOMIC DNA]</scope>
    <source>
        <strain evidence="3">BAA-2747 / Y51MC23</strain>
    </source>
</reference>
<sequence length="51" mass="5710">MGQGFLRLVALAPLGFLLYAIWVRIVLEASVSLIRVAQNTSDILEELRKKP</sequence>
<name>A0ABM5VQR0_THEA5</name>
<keyword evidence="1" id="KW-0472">Membrane</keyword>
<dbReference type="InterPro" id="IPR025557">
    <property type="entry name" value="DUF4282"/>
</dbReference>
<proteinExistence type="predicted"/>
<keyword evidence="1" id="KW-0812">Transmembrane</keyword>
<accession>A0ABM5VQR0</accession>
<keyword evidence="3" id="KW-1185">Reference proteome</keyword>